<feature type="region of interest" description="Disordered" evidence="5">
    <location>
        <begin position="1"/>
        <end position="24"/>
    </location>
</feature>
<dbReference type="InterPro" id="IPR005828">
    <property type="entry name" value="MFS_sugar_transport-like"/>
</dbReference>
<dbReference type="InterPro" id="IPR036259">
    <property type="entry name" value="MFS_trans_sf"/>
</dbReference>
<dbReference type="InterPro" id="IPR020846">
    <property type="entry name" value="MFS_dom"/>
</dbReference>
<dbReference type="Gene3D" id="1.20.1250.20">
    <property type="entry name" value="MFS general substrate transporter like domains"/>
    <property type="match status" value="1"/>
</dbReference>
<evidence type="ECO:0000256" key="4">
    <source>
        <dbReference type="ARBA" id="ARBA00023136"/>
    </source>
</evidence>
<protein>
    <submittedName>
        <fullName evidence="8">Major facilitator superfamily domain-containing protein</fullName>
    </submittedName>
</protein>
<evidence type="ECO:0000259" key="7">
    <source>
        <dbReference type="PROSITE" id="PS50850"/>
    </source>
</evidence>
<dbReference type="SUPFAM" id="SSF103473">
    <property type="entry name" value="MFS general substrate transporter"/>
    <property type="match status" value="1"/>
</dbReference>
<dbReference type="GO" id="GO:0016020">
    <property type="term" value="C:membrane"/>
    <property type="evidence" value="ECO:0007669"/>
    <property type="project" value="UniProtKB-SubCell"/>
</dbReference>
<keyword evidence="3 6" id="KW-1133">Transmembrane helix</keyword>
<evidence type="ECO:0000313" key="9">
    <source>
        <dbReference type="Proteomes" id="UP000683000"/>
    </source>
</evidence>
<reference evidence="8" key="1">
    <citation type="submission" date="2021-03" db="EMBL/GenBank/DDBJ databases">
        <title>Evolutionary innovations through gain and loss of genes in the ectomycorrhizal Boletales.</title>
        <authorList>
            <person name="Wu G."/>
            <person name="Miyauchi S."/>
            <person name="Morin E."/>
            <person name="Yang Z.-L."/>
            <person name="Xu J."/>
            <person name="Martin F.M."/>
        </authorList>
    </citation>
    <scope>NUCLEOTIDE SEQUENCE</scope>
    <source>
        <strain evidence="8">BR01</strain>
    </source>
</reference>
<dbReference type="GO" id="GO:0022857">
    <property type="term" value="F:transmembrane transporter activity"/>
    <property type="evidence" value="ECO:0007669"/>
    <property type="project" value="InterPro"/>
</dbReference>
<dbReference type="OrthoDB" id="433512at2759"/>
<evidence type="ECO:0000256" key="2">
    <source>
        <dbReference type="ARBA" id="ARBA00022692"/>
    </source>
</evidence>
<proteinExistence type="predicted"/>
<dbReference type="AlphaFoldDB" id="A0A8I2YXU0"/>
<dbReference type="EMBL" id="JAGFBS010000002">
    <property type="protein sequence ID" value="KAG6380710.1"/>
    <property type="molecule type" value="Genomic_DNA"/>
</dbReference>
<name>A0A8I2YXU0_9AGAM</name>
<feature type="transmembrane region" description="Helical" evidence="6">
    <location>
        <begin position="501"/>
        <end position="520"/>
    </location>
</feature>
<comment type="subcellular location">
    <subcellularLocation>
        <location evidence="1">Membrane</location>
        <topology evidence="1">Multi-pass membrane protein</topology>
    </subcellularLocation>
</comment>
<feature type="transmembrane region" description="Helical" evidence="6">
    <location>
        <begin position="376"/>
        <end position="398"/>
    </location>
</feature>
<dbReference type="Pfam" id="PF00083">
    <property type="entry name" value="Sugar_tr"/>
    <property type="match status" value="1"/>
</dbReference>
<evidence type="ECO:0000313" key="8">
    <source>
        <dbReference type="EMBL" id="KAG6380710.1"/>
    </source>
</evidence>
<feature type="transmembrane region" description="Helical" evidence="6">
    <location>
        <begin position="468"/>
        <end position="489"/>
    </location>
</feature>
<feature type="transmembrane region" description="Helical" evidence="6">
    <location>
        <begin position="404"/>
        <end position="422"/>
    </location>
</feature>
<accession>A0A8I2YXU0</accession>
<feature type="transmembrane region" description="Helical" evidence="6">
    <location>
        <begin position="192"/>
        <end position="216"/>
    </location>
</feature>
<dbReference type="PROSITE" id="PS50850">
    <property type="entry name" value="MFS"/>
    <property type="match status" value="1"/>
</dbReference>
<keyword evidence="4 6" id="KW-0472">Membrane</keyword>
<dbReference type="CDD" id="cd17364">
    <property type="entry name" value="MFS_PhT"/>
    <property type="match status" value="1"/>
</dbReference>
<sequence>MVSEEADSWGLGEGGSRSWPTSKPERVDDQVTVLNEHRRLSLQEIDNARFSWIHAKICFVAGAGFFADAYDIFAISIIVSMLGYVYGNEDGNLSPWQSTGLKVATPIGNLIGQLVFGSLADIFGRKRVYGAELVLMVTATFGQALAGHGRAVNIVDVLVLWRFVMGIGCGGDYPQSAILMSEFAPIRTRGRLMTAVFSCQGWGQLVAGLVGLITVSAYKGAIRDASYPAIYPVDCIWRIIVGFGCIPGLIAFYFRYTIPETPRFTMDIQRNIAQATRDINNILSARRHTVAKGLSSDTLVMAPRASLADFIKHFSEWNNLKVLVGTAYSWFALDIPFYSLTLNSSAILTYSNFGKIDGNSPNDVYESLFRICSGNLVLTVAGFLPGFWVSFCLIDSWGRKTIQFMGFIVLTVLFMIMGFAYVPLNSTGPGQHAFIFLYCLANFFQNFGPNTTTFIVPGEAFPTRYRSTAYGISAACGKIGAVVAQFALGHTLLNSNKDMQIVLEVLSFVMFTGILSTQLIPETNQKALEYLSNESQEAYITGAIERGVPLYA</sequence>
<gene>
    <name evidence="8" type="ORF">JVT61DRAFT_5088</name>
</gene>
<comment type="caution">
    <text evidence="8">The sequence shown here is derived from an EMBL/GenBank/DDBJ whole genome shotgun (WGS) entry which is preliminary data.</text>
</comment>
<evidence type="ECO:0000256" key="6">
    <source>
        <dbReference type="SAM" id="Phobius"/>
    </source>
</evidence>
<feature type="transmembrane region" description="Helical" evidence="6">
    <location>
        <begin position="57"/>
        <end position="86"/>
    </location>
</feature>
<keyword evidence="2 6" id="KW-0812">Transmembrane</keyword>
<dbReference type="PROSITE" id="PS00216">
    <property type="entry name" value="SUGAR_TRANSPORT_1"/>
    <property type="match status" value="1"/>
</dbReference>
<evidence type="ECO:0000256" key="5">
    <source>
        <dbReference type="SAM" id="MobiDB-lite"/>
    </source>
</evidence>
<dbReference type="PANTHER" id="PTHR24064">
    <property type="entry name" value="SOLUTE CARRIER FAMILY 22 MEMBER"/>
    <property type="match status" value="1"/>
</dbReference>
<keyword evidence="9" id="KW-1185">Reference proteome</keyword>
<evidence type="ECO:0000256" key="1">
    <source>
        <dbReference type="ARBA" id="ARBA00004141"/>
    </source>
</evidence>
<organism evidence="8 9">
    <name type="scientific">Boletus reticuloceps</name>
    <dbReference type="NCBI Taxonomy" id="495285"/>
    <lineage>
        <taxon>Eukaryota</taxon>
        <taxon>Fungi</taxon>
        <taxon>Dikarya</taxon>
        <taxon>Basidiomycota</taxon>
        <taxon>Agaricomycotina</taxon>
        <taxon>Agaricomycetes</taxon>
        <taxon>Agaricomycetidae</taxon>
        <taxon>Boletales</taxon>
        <taxon>Boletineae</taxon>
        <taxon>Boletaceae</taxon>
        <taxon>Boletoideae</taxon>
        <taxon>Boletus</taxon>
    </lineage>
</organism>
<evidence type="ECO:0000256" key="3">
    <source>
        <dbReference type="ARBA" id="ARBA00022989"/>
    </source>
</evidence>
<dbReference type="PROSITE" id="PS00217">
    <property type="entry name" value="SUGAR_TRANSPORT_2"/>
    <property type="match status" value="1"/>
</dbReference>
<feature type="domain" description="Major facilitator superfamily (MFS) profile" evidence="7">
    <location>
        <begin position="57"/>
        <end position="524"/>
    </location>
</feature>
<dbReference type="InterPro" id="IPR005829">
    <property type="entry name" value="Sugar_transporter_CS"/>
</dbReference>
<feature type="transmembrane region" description="Helical" evidence="6">
    <location>
        <begin position="236"/>
        <end position="256"/>
    </location>
</feature>
<feature type="transmembrane region" description="Helical" evidence="6">
    <location>
        <begin position="434"/>
        <end position="456"/>
    </location>
</feature>
<dbReference type="Proteomes" id="UP000683000">
    <property type="component" value="Unassembled WGS sequence"/>
</dbReference>